<protein>
    <submittedName>
        <fullName evidence="10">Molybdenum cofactor guanylyltransferase</fullName>
    </submittedName>
</protein>
<dbReference type="GO" id="GO:0016779">
    <property type="term" value="F:nucleotidyltransferase activity"/>
    <property type="evidence" value="ECO:0007669"/>
    <property type="project" value="UniProtKB-KW"/>
</dbReference>
<dbReference type="InterPro" id="IPR025877">
    <property type="entry name" value="MobA-like_NTP_Trfase"/>
</dbReference>
<keyword evidence="2 10" id="KW-0808">Transferase</keyword>
<evidence type="ECO:0000256" key="8">
    <source>
        <dbReference type="SAM" id="MobiDB-lite"/>
    </source>
</evidence>
<dbReference type="PANTHER" id="PTHR19136:SF81">
    <property type="entry name" value="MOLYBDENUM COFACTOR GUANYLYLTRANSFERASE"/>
    <property type="match status" value="1"/>
</dbReference>
<dbReference type="Gene3D" id="3.90.550.10">
    <property type="entry name" value="Spore Coat Polysaccharide Biosynthesis Protein SpsA, Chain A"/>
    <property type="match status" value="1"/>
</dbReference>
<organism evidence="10 11">
    <name type="scientific">Saccharopolyspora terrae</name>
    <dbReference type="NCBI Taxonomy" id="2530384"/>
    <lineage>
        <taxon>Bacteria</taxon>
        <taxon>Bacillati</taxon>
        <taxon>Actinomycetota</taxon>
        <taxon>Actinomycetes</taxon>
        <taxon>Pseudonocardiales</taxon>
        <taxon>Pseudonocardiaceae</taxon>
        <taxon>Saccharopolyspora</taxon>
    </lineage>
</organism>
<feature type="region of interest" description="Disordered" evidence="8">
    <location>
        <begin position="170"/>
        <end position="190"/>
    </location>
</feature>
<comment type="caution">
    <text evidence="10">The sequence shown here is derived from an EMBL/GenBank/DDBJ whole genome shotgun (WGS) entry which is preliminary data.</text>
</comment>
<proteinExistence type="predicted"/>
<keyword evidence="4" id="KW-0547">Nucleotide-binding</keyword>
<dbReference type="InterPro" id="IPR013482">
    <property type="entry name" value="Molybde_CF_guanTrfase"/>
</dbReference>
<keyword evidence="7" id="KW-0501">Molybdenum cofactor biosynthesis</keyword>
<evidence type="ECO:0000259" key="9">
    <source>
        <dbReference type="Pfam" id="PF12804"/>
    </source>
</evidence>
<evidence type="ECO:0000256" key="2">
    <source>
        <dbReference type="ARBA" id="ARBA00022679"/>
    </source>
</evidence>
<evidence type="ECO:0000256" key="6">
    <source>
        <dbReference type="ARBA" id="ARBA00023134"/>
    </source>
</evidence>
<sequence>MADFAAVVLAGGGASRLGGVDKVMLPVAGRTLLDRTLDAVASADPVVVVGPERPTATPVRWTTEEPAGGGPLAAVEAGLRLIDDADGLVAILAADHPHLTQDTLVRLRAALREEPEAGGAVLSEPGGRAQWLVGLWRLRSLREAMPAETRNRPVRALLAPLDPLRIDATTAEVSDVDTPHDLHRARTPKR</sequence>
<evidence type="ECO:0000256" key="5">
    <source>
        <dbReference type="ARBA" id="ARBA00022842"/>
    </source>
</evidence>
<feature type="domain" description="MobA-like NTP transferase" evidence="9">
    <location>
        <begin position="6"/>
        <end position="159"/>
    </location>
</feature>
<keyword evidence="10" id="KW-0548">Nucleotidyltransferase</keyword>
<dbReference type="Proteomes" id="UP000295674">
    <property type="component" value="Unassembled WGS sequence"/>
</dbReference>
<dbReference type="OrthoDB" id="4735656at2"/>
<evidence type="ECO:0000256" key="7">
    <source>
        <dbReference type="ARBA" id="ARBA00023150"/>
    </source>
</evidence>
<evidence type="ECO:0000313" key="11">
    <source>
        <dbReference type="Proteomes" id="UP000295674"/>
    </source>
</evidence>
<dbReference type="EMBL" id="SMKS01000110">
    <property type="protein sequence ID" value="TDC99028.1"/>
    <property type="molecule type" value="Genomic_DNA"/>
</dbReference>
<dbReference type="GO" id="GO:0005525">
    <property type="term" value="F:GTP binding"/>
    <property type="evidence" value="ECO:0007669"/>
    <property type="project" value="UniProtKB-KW"/>
</dbReference>
<reference evidence="10 11" key="1">
    <citation type="submission" date="2019-03" db="EMBL/GenBank/DDBJ databases">
        <title>Draft genome sequences of novel Actinobacteria.</title>
        <authorList>
            <person name="Sahin N."/>
            <person name="Ay H."/>
            <person name="Saygin H."/>
        </authorList>
    </citation>
    <scope>NUCLEOTIDE SEQUENCE [LARGE SCALE GENOMIC DNA]</scope>
    <source>
        <strain evidence="10 11">16K309</strain>
    </source>
</reference>
<evidence type="ECO:0000256" key="1">
    <source>
        <dbReference type="ARBA" id="ARBA00022490"/>
    </source>
</evidence>
<dbReference type="RefSeq" id="WP_132679811.1">
    <property type="nucleotide sequence ID" value="NZ_SMKS01000110.1"/>
</dbReference>
<keyword evidence="11" id="KW-1185">Reference proteome</keyword>
<dbReference type="GO" id="GO:0006777">
    <property type="term" value="P:Mo-molybdopterin cofactor biosynthetic process"/>
    <property type="evidence" value="ECO:0007669"/>
    <property type="project" value="UniProtKB-KW"/>
</dbReference>
<gene>
    <name evidence="10" type="ORF">E1181_30200</name>
</gene>
<dbReference type="Pfam" id="PF12804">
    <property type="entry name" value="NTP_transf_3"/>
    <property type="match status" value="1"/>
</dbReference>
<dbReference type="GO" id="GO:0046872">
    <property type="term" value="F:metal ion binding"/>
    <property type="evidence" value="ECO:0007669"/>
    <property type="project" value="UniProtKB-KW"/>
</dbReference>
<accession>A0A4R4V1Q1</accession>
<keyword evidence="1" id="KW-0963">Cytoplasm</keyword>
<keyword evidence="5" id="KW-0460">Magnesium</keyword>
<dbReference type="AlphaFoldDB" id="A0A4R4V1Q1"/>
<keyword evidence="3" id="KW-0479">Metal-binding</keyword>
<dbReference type="CDD" id="cd02503">
    <property type="entry name" value="MobA"/>
    <property type="match status" value="1"/>
</dbReference>
<name>A0A4R4V1Q1_9PSEU</name>
<evidence type="ECO:0000256" key="4">
    <source>
        <dbReference type="ARBA" id="ARBA00022741"/>
    </source>
</evidence>
<keyword evidence="6" id="KW-0342">GTP-binding</keyword>
<dbReference type="PANTHER" id="PTHR19136">
    <property type="entry name" value="MOLYBDENUM COFACTOR GUANYLYLTRANSFERASE"/>
    <property type="match status" value="1"/>
</dbReference>
<dbReference type="InterPro" id="IPR029044">
    <property type="entry name" value="Nucleotide-diphossugar_trans"/>
</dbReference>
<dbReference type="SUPFAM" id="SSF53448">
    <property type="entry name" value="Nucleotide-diphospho-sugar transferases"/>
    <property type="match status" value="1"/>
</dbReference>
<evidence type="ECO:0000313" key="10">
    <source>
        <dbReference type="EMBL" id="TDC99028.1"/>
    </source>
</evidence>
<evidence type="ECO:0000256" key="3">
    <source>
        <dbReference type="ARBA" id="ARBA00022723"/>
    </source>
</evidence>